<dbReference type="Proteomes" id="UP000054144">
    <property type="component" value="Unassembled WGS sequence"/>
</dbReference>
<evidence type="ECO:0000313" key="2">
    <source>
        <dbReference type="Proteomes" id="UP000054144"/>
    </source>
</evidence>
<keyword evidence="2" id="KW-1185">Reference proteome</keyword>
<feature type="non-terminal residue" evidence="1">
    <location>
        <position position="1"/>
    </location>
</feature>
<name>A0A0D7A8W8_9AGAR</name>
<reference evidence="1 2" key="1">
    <citation type="journal article" date="2015" name="Fungal Genet. Biol.">
        <title>Evolution of novel wood decay mechanisms in Agaricales revealed by the genome sequences of Fistulina hepatica and Cylindrobasidium torrendii.</title>
        <authorList>
            <person name="Floudas D."/>
            <person name="Held B.W."/>
            <person name="Riley R."/>
            <person name="Nagy L.G."/>
            <person name="Koehler G."/>
            <person name="Ransdell A.S."/>
            <person name="Younus H."/>
            <person name="Chow J."/>
            <person name="Chiniquy J."/>
            <person name="Lipzen A."/>
            <person name="Tritt A."/>
            <person name="Sun H."/>
            <person name="Haridas S."/>
            <person name="LaButti K."/>
            <person name="Ohm R.A."/>
            <person name="Kues U."/>
            <person name="Blanchette R.A."/>
            <person name="Grigoriev I.V."/>
            <person name="Minto R.E."/>
            <person name="Hibbett D.S."/>
        </authorList>
    </citation>
    <scope>NUCLEOTIDE SEQUENCE [LARGE SCALE GENOMIC DNA]</scope>
    <source>
        <strain evidence="1 2">ATCC 64428</strain>
    </source>
</reference>
<sequence length="207" mass="24600">IPKHWTIDDKEYTDALQYLEECKYRRCLDTLLRLVVQRLFELQRMNLSQLGYKMRQHIARALQSRSKAIRRAVTALNTAAKNLTPPRKSLDWKEVAKYSFIEEFTMLRNTRQDISHNPWAEPAIRMLMKKARHIKNAKTEIVHCNVEVCRVHTAIVDEARHFRSVLSHLRDENSPIFGPVKAFCLRCMQINRHIMTYIYSIYKIPEF</sequence>
<proteinExistence type="predicted"/>
<evidence type="ECO:0000313" key="1">
    <source>
        <dbReference type="EMBL" id="KIY47442.1"/>
    </source>
</evidence>
<organism evidence="1 2">
    <name type="scientific">Fistulina hepatica ATCC 64428</name>
    <dbReference type="NCBI Taxonomy" id="1128425"/>
    <lineage>
        <taxon>Eukaryota</taxon>
        <taxon>Fungi</taxon>
        <taxon>Dikarya</taxon>
        <taxon>Basidiomycota</taxon>
        <taxon>Agaricomycotina</taxon>
        <taxon>Agaricomycetes</taxon>
        <taxon>Agaricomycetidae</taxon>
        <taxon>Agaricales</taxon>
        <taxon>Fistulinaceae</taxon>
        <taxon>Fistulina</taxon>
    </lineage>
</organism>
<dbReference type="EMBL" id="KN881938">
    <property type="protein sequence ID" value="KIY47442.1"/>
    <property type="molecule type" value="Genomic_DNA"/>
</dbReference>
<dbReference type="OrthoDB" id="2676448at2759"/>
<protein>
    <submittedName>
        <fullName evidence="1">Uncharacterized protein</fullName>
    </submittedName>
</protein>
<gene>
    <name evidence="1" type="ORF">FISHEDRAFT_30409</name>
</gene>
<dbReference type="AlphaFoldDB" id="A0A0D7A8W8"/>
<feature type="non-terminal residue" evidence="1">
    <location>
        <position position="207"/>
    </location>
</feature>
<accession>A0A0D7A8W8</accession>